<evidence type="ECO:0000313" key="10">
    <source>
        <dbReference type="EMBL" id="KAK4442242.1"/>
    </source>
</evidence>
<keyword evidence="11" id="KW-1185">Reference proteome</keyword>
<dbReference type="Proteomes" id="UP001321760">
    <property type="component" value="Unassembled WGS sequence"/>
</dbReference>
<dbReference type="EMBL" id="MU866024">
    <property type="protein sequence ID" value="KAK4442242.1"/>
    <property type="molecule type" value="Genomic_DNA"/>
</dbReference>
<organism evidence="10 11">
    <name type="scientific">Podospora aff. communis PSN243</name>
    <dbReference type="NCBI Taxonomy" id="3040156"/>
    <lineage>
        <taxon>Eukaryota</taxon>
        <taxon>Fungi</taxon>
        <taxon>Dikarya</taxon>
        <taxon>Ascomycota</taxon>
        <taxon>Pezizomycotina</taxon>
        <taxon>Sordariomycetes</taxon>
        <taxon>Sordariomycetidae</taxon>
        <taxon>Sordariales</taxon>
        <taxon>Podosporaceae</taxon>
        <taxon>Podospora</taxon>
    </lineage>
</organism>
<dbReference type="CDD" id="cd11058">
    <property type="entry name" value="CYP60B-like"/>
    <property type="match status" value="1"/>
</dbReference>
<feature type="compositionally biased region" description="Polar residues" evidence="9">
    <location>
        <begin position="98"/>
        <end position="112"/>
    </location>
</feature>
<evidence type="ECO:0000256" key="5">
    <source>
        <dbReference type="ARBA" id="ARBA00023002"/>
    </source>
</evidence>
<evidence type="ECO:0000256" key="3">
    <source>
        <dbReference type="ARBA" id="ARBA00022617"/>
    </source>
</evidence>
<keyword evidence="4 8" id="KW-0479">Metal-binding</keyword>
<proteinExistence type="inferred from homology"/>
<dbReference type="InterPro" id="IPR050121">
    <property type="entry name" value="Cytochrome_P450_monoxygenase"/>
</dbReference>
<feature type="region of interest" description="Disordered" evidence="9">
    <location>
        <begin position="98"/>
        <end position="124"/>
    </location>
</feature>
<gene>
    <name evidence="10" type="ORF">QBC34DRAFT_387506</name>
</gene>
<reference evidence="10" key="1">
    <citation type="journal article" date="2023" name="Mol. Phylogenet. Evol.">
        <title>Genome-scale phylogeny and comparative genomics of the fungal order Sordariales.</title>
        <authorList>
            <person name="Hensen N."/>
            <person name="Bonometti L."/>
            <person name="Westerberg I."/>
            <person name="Brannstrom I.O."/>
            <person name="Guillou S."/>
            <person name="Cros-Aarteil S."/>
            <person name="Calhoun S."/>
            <person name="Haridas S."/>
            <person name="Kuo A."/>
            <person name="Mondo S."/>
            <person name="Pangilinan J."/>
            <person name="Riley R."/>
            <person name="LaButti K."/>
            <person name="Andreopoulos B."/>
            <person name="Lipzen A."/>
            <person name="Chen C."/>
            <person name="Yan M."/>
            <person name="Daum C."/>
            <person name="Ng V."/>
            <person name="Clum A."/>
            <person name="Steindorff A."/>
            <person name="Ohm R.A."/>
            <person name="Martin F."/>
            <person name="Silar P."/>
            <person name="Natvig D.O."/>
            <person name="Lalanne C."/>
            <person name="Gautier V."/>
            <person name="Ament-Velasquez S.L."/>
            <person name="Kruys A."/>
            <person name="Hutchinson M.I."/>
            <person name="Powell A.J."/>
            <person name="Barry K."/>
            <person name="Miller A.N."/>
            <person name="Grigoriev I.V."/>
            <person name="Debuchy R."/>
            <person name="Gladieux P."/>
            <person name="Hiltunen Thoren M."/>
            <person name="Johannesson H."/>
        </authorList>
    </citation>
    <scope>NUCLEOTIDE SEQUENCE</scope>
    <source>
        <strain evidence="10">PSN243</strain>
    </source>
</reference>
<dbReference type="InterPro" id="IPR001128">
    <property type="entry name" value="Cyt_P450"/>
</dbReference>
<keyword evidence="7" id="KW-0503">Monooxygenase</keyword>
<keyword evidence="5" id="KW-0560">Oxidoreductase</keyword>
<name>A0AAV9G349_9PEZI</name>
<evidence type="ECO:0000256" key="1">
    <source>
        <dbReference type="ARBA" id="ARBA00001971"/>
    </source>
</evidence>
<keyword evidence="6 8" id="KW-0408">Iron</keyword>
<evidence type="ECO:0000256" key="8">
    <source>
        <dbReference type="PIRSR" id="PIRSR602401-1"/>
    </source>
</evidence>
<evidence type="ECO:0000256" key="4">
    <source>
        <dbReference type="ARBA" id="ARBA00022723"/>
    </source>
</evidence>
<comment type="caution">
    <text evidence="10">The sequence shown here is derived from an EMBL/GenBank/DDBJ whole genome shotgun (WGS) entry which is preliminary data.</text>
</comment>
<dbReference type="Gene3D" id="1.10.630.10">
    <property type="entry name" value="Cytochrome P450"/>
    <property type="match status" value="1"/>
</dbReference>
<evidence type="ECO:0000256" key="9">
    <source>
        <dbReference type="SAM" id="MobiDB-lite"/>
    </source>
</evidence>
<reference evidence="10" key="2">
    <citation type="submission" date="2023-05" db="EMBL/GenBank/DDBJ databases">
        <authorList>
            <consortium name="Lawrence Berkeley National Laboratory"/>
            <person name="Steindorff A."/>
            <person name="Hensen N."/>
            <person name="Bonometti L."/>
            <person name="Westerberg I."/>
            <person name="Brannstrom I.O."/>
            <person name="Guillou S."/>
            <person name="Cros-Aarteil S."/>
            <person name="Calhoun S."/>
            <person name="Haridas S."/>
            <person name="Kuo A."/>
            <person name="Mondo S."/>
            <person name="Pangilinan J."/>
            <person name="Riley R."/>
            <person name="Labutti K."/>
            <person name="Andreopoulos B."/>
            <person name="Lipzen A."/>
            <person name="Chen C."/>
            <person name="Yanf M."/>
            <person name="Daum C."/>
            <person name="Ng V."/>
            <person name="Clum A."/>
            <person name="Ohm R."/>
            <person name="Martin F."/>
            <person name="Silar P."/>
            <person name="Natvig D."/>
            <person name="Lalanne C."/>
            <person name="Gautier V."/>
            <person name="Ament-Velasquez S.L."/>
            <person name="Kruys A."/>
            <person name="Hutchinson M.I."/>
            <person name="Powell A.J."/>
            <person name="Barry K."/>
            <person name="Miller A.N."/>
            <person name="Grigoriev I.V."/>
            <person name="Debuchy R."/>
            <person name="Gladieux P."/>
            <person name="Thoren M.H."/>
            <person name="Johannesson H."/>
        </authorList>
    </citation>
    <scope>NUCLEOTIDE SEQUENCE</scope>
    <source>
        <strain evidence="10">PSN243</strain>
    </source>
</reference>
<dbReference type="GO" id="GO:0016705">
    <property type="term" value="F:oxidoreductase activity, acting on paired donors, with incorporation or reduction of molecular oxygen"/>
    <property type="evidence" value="ECO:0007669"/>
    <property type="project" value="InterPro"/>
</dbReference>
<dbReference type="InterPro" id="IPR002401">
    <property type="entry name" value="Cyt_P450_E_grp-I"/>
</dbReference>
<accession>A0AAV9G349</accession>
<dbReference type="PANTHER" id="PTHR24305">
    <property type="entry name" value="CYTOCHROME P450"/>
    <property type="match status" value="1"/>
</dbReference>
<dbReference type="PRINTS" id="PR00463">
    <property type="entry name" value="EP450I"/>
</dbReference>
<evidence type="ECO:0000256" key="6">
    <source>
        <dbReference type="ARBA" id="ARBA00023004"/>
    </source>
</evidence>
<evidence type="ECO:0000256" key="7">
    <source>
        <dbReference type="ARBA" id="ARBA00023033"/>
    </source>
</evidence>
<feature type="compositionally biased region" description="Basic and acidic residues" evidence="9">
    <location>
        <begin position="113"/>
        <end position="124"/>
    </location>
</feature>
<dbReference type="Pfam" id="PF00067">
    <property type="entry name" value="p450"/>
    <property type="match status" value="1"/>
</dbReference>
<comment type="similarity">
    <text evidence="2">Belongs to the cytochrome P450 family.</text>
</comment>
<dbReference type="PANTHER" id="PTHR24305:SF230">
    <property type="entry name" value="P450, PUTATIVE (EUROFUNG)-RELATED"/>
    <property type="match status" value="1"/>
</dbReference>
<protein>
    <submittedName>
        <fullName evidence="10">Isotrichodermin C-15 hydroxylase</fullName>
    </submittedName>
</protein>
<dbReference type="SUPFAM" id="SSF48264">
    <property type="entry name" value="Cytochrome P450"/>
    <property type="match status" value="1"/>
</dbReference>
<dbReference type="InterPro" id="IPR036396">
    <property type="entry name" value="Cyt_P450_sf"/>
</dbReference>
<dbReference type="GO" id="GO:0004497">
    <property type="term" value="F:monooxygenase activity"/>
    <property type="evidence" value="ECO:0007669"/>
    <property type="project" value="UniProtKB-KW"/>
</dbReference>
<dbReference type="GO" id="GO:0005506">
    <property type="term" value="F:iron ion binding"/>
    <property type="evidence" value="ECO:0007669"/>
    <property type="project" value="InterPro"/>
</dbReference>
<evidence type="ECO:0000256" key="2">
    <source>
        <dbReference type="ARBA" id="ARBA00010617"/>
    </source>
</evidence>
<evidence type="ECO:0000313" key="11">
    <source>
        <dbReference type="Proteomes" id="UP001321760"/>
    </source>
</evidence>
<sequence>MELIYLLPILLALLILLPPLYNLLLHPLRSFPGPLLHRISPIPYALLLPTGRAPQEIHRLHELYGPVVRIAPNHLSFTDPRAWRDVYGLHSPHLPASTSLSFHGSGTATTSIGEKEKGASGERIENPKAPIWYRSLLSDADGHDFLNAPAEKHTKMRKALAVGFADRALKAQEGRIQYWVDVFIRRLGEKVSVGGGVDGGGGEGEGVVVDMVRWMNWVVLDIMGELVFAEPFGCLEGEREPFFVEMFGEMLRPGVVLVGMQYVGFKWLVPWVLRWVGGRRALVAMKGELERRLRGRIAKGEVVDDVLEGVLGRRDEWGMSMPELAGTAHIVITAASETTPTALSGAVNLLLRNPDKMEKLKHEIRSTFSSAEEITMLAVSKLPYLLACIQESLRMFPPATHGMVREAAGGGAIVAGHYVPEKTLIECQIYSMNHSSAHWSEPFSFKPERFLHRLGEGEKPADGKGDNFDAFRPFQHGTRDCIGRNLAHAEMRLILARLLFHFDIAPQEVGGEDWAEKQKAYFLRAKTPLNVMVRPAVRSG</sequence>
<dbReference type="AlphaFoldDB" id="A0AAV9G349"/>
<dbReference type="PRINTS" id="PR00385">
    <property type="entry name" value="P450"/>
</dbReference>
<dbReference type="GO" id="GO:0020037">
    <property type="term" value="F:heme binding"/>
    <property type="evidence" value="ECO:0007669"/>
    <property type="project" value="InterPro"/>
</dbReference>
<feature type="binding site" description="axial binding residue" evidence="8">
    <location>
        <position position="481"/>
    </location>
    <ligand>
        <name>heme</name>
        <dbReference type="ChEBI" id="CHEBI:30413"/>
    </ligand>
    <ligandPart>
        <name>Fe</name>
        <dbReference type="ChEBI" id="CHEBI:18248"/>
    </ligandPart>
</feature>
<keyword evidence="3 8" id="KW-0349">Heme</keyword>
<comment type="cofactor">
    <cofactor evidence="1 8">
        <name>heme</name>
        <dbReference type="ChEBI" id="CHEBI:30413"/>
    </cofactor>
</comment>